<dbReference type="CDD" id="cd10027">
    <property type="entry name" value="UDG-F1-like"/>
    <property type="match status" value="1"/>
</dbReference>
<evidence type="ECO:0000256" key="5">
    <source>
        <dbReference type="HAMAP-Rule" id="MF_03166"/>
    </source>
</evidence>
<dbReference type="InterPro" id="IPR002043">
    <property type="entry name" value="UDG_fam1"/>
</dbReference>
<gene>
    <name evidence="9" type="ORF">ILUMI_24102</name>
</gene>
<dbReference type="NCBIfam" id="NF003589">
    <property type="entry name" value="PRK05254.1-2"/>
    <property type="match status" value="1"/>
</dbReference>
<dbReference type="EMBL" id="VTPC01090655">
    <property type="protein sequence ID" value="KAF2882099.1"/>
    <property type="molecule type" value="Genomic_DNA"/>
</dbReference>
<dbReference type="InterPro" id="IPR036895">
    <property type="entry name" value="Uracil-DNA_glycosylase-like_sf"/>
</dbReference>
<evidence type="ECO:0000256" key="7">
    <source>
        <dbReference type="RuleBase" id="RU003780"/>
    </source>
</evidence>
<dbReference type="InterPro" id="IPR005122">
    <property type="entry name" value="Uracil-DNA_glycosylase-like"/>
</dbReference>
<dbReference type="Proteomes" id="UP000801492">
    <property type="component" value="Unassembled WGS sequence"/>
</dbReference>
<evidence type="ECO:0000256" key="4">
    <source>
        <dbReference type="ARBA" id="ARBA00023204"/>
    </source>
</evidence>
<evidence type="ECO:0000313" key="10">
    <source>
        <dbReference type="Proteomes" id="UP000801492"/>
    </source>
</evidence>
<dbReference type="OrthoDB" id="10031947at2759"/>
<organism evidence="9 10">
    <name type="scientific">Ignelater luminosus</name>
    <name type="common">Cucubano</name>
    <name type="synonym">Pyrophorus luminosus</name>
    <dbReference type="NCBI Taxonomy" id="2038154"/>
    <lineage>
        <taxon>Eukaryota</taxon>
        <taxon>Metazoa</taxon>
        <taxon>Ecdysozoa</taxon>
        <taxon>Arthropoda</taxon>
        <taxon>Hexapoda</taxon>
        <taxon>Insecta</taxon>
        <taxon>Pterygota</taxon>
        <taxon>Neoptera</taxon>
        <taxon>Endopterygota</taxon>
        <taxon>Coleoptera</taxon>
        <taxon>Polyphaga</taxon>
        <taxon>Elateriformia</taxon>
        <taxon>Elateroidea</taxon>
        <taxon>Elateridae</taxon>
        <taxon>Agrypninae</taxon>
        <taxon>Pyrophorini</taxon>
        <taxon>Ignelater</taxon>
    </lineage>
</organism>
<keyword evidence="4 5" id="KW-0234">DNA repair</keyword>
<comment type="similarity">
    <text evidence="1 5 7">Belongs to the uracil-DNA glycosylase (UDG) superfamily. UNG family.</text>
</comment>
<dbReference type="SMART" id="SM00986">
    <property type="entry name" value="UDG"/>
    <property type="match status" value="1"/>
</dbReference>
<evidence type="ECO:0000256" key="1">
    <source>
        <dbReference type="ARBA" id="ARBA00008184"/>
    </source>
</evidence>
<dbReference type="EC" id="3.2.2.27" evidence="5 7"/>
<comment type="function">
    <text evidence="5 7">Excises uracil residues from the DNA which can arise as a result of misincorporation of dUMP residues by DNA polymerase or due to deamination of cytosine.</text>
</comment>
<evidence type="ECO:0000256" key="2">
    <source>
        <dbReference type="ARBA" id="ARBA00022763"/>
    </source>
</evidence>
<dbReference type="GO" id="GO:0005634">
    <property type="term" value="C:nucleus"/>
    <property type="evidence" value="ECO:0007669"/>
    <property type="project" value="UniProtKB-SubCell"/>
</dbReference>
<dbReference type="NCBIfam" id="TIGR00628">
    <property type="entry name" value="ung"/>
    <property type="match status" value="1"/>
</dbReference>
<feature type="domain" description="Uracil-DNA glycosylase-like" evidence="8">
    <location>
        <begin position="53"/>
        <end position="215"/>
    </location>
</feature>
<keyword evidence="5" id="KW-0539">Nucleus</keyword>
<evidence type="ECO:0000256" key="3">
    <source>
        <dbReference type="ARBA" id="ARBA00022801"/>
    </source>
</evidence>
<dbReference type="PANTHER" id="PTHR11264:SF0">
    <property type="entry name" value="URACIL-DNA GLYCOSYLASE"/>
    <property type="match status" value="1"/>
</dbReference>
<keyword evidence="2 5" id="KW-0227">DNA damage</keyword>
<name>A0A8K0C7Q1_IGNLU</name>
<dbReference type="PANTHER" id="PTHR11264">
    <property type="entry name" value="URACIL-DNA GLYCOSYLASE"/>
    <property type="match status" value="1"/>
</dbReference>
<comment type="catalytic activity">
    <reaction evidence="5 7">
        <text>Hydrolyzes single-stranded DNA or mismatched double-stranded DNA and polynucleotides, releasing free uracil.</text>
        <dbReference type="EC" id="3.2.2.27"/>
    </reaction>
</comment>
<dbReference type="InterPro" id="IPR018085">
    <property type="entry name" value="Ura-DNA_Glyclase_AS"/>
</dbReference>
<dbReference type="PROSITE" id="PS00130">
    <property type="entry name" value="U_DNA_GLYCOSYLASE"/>
    <property type="match status" value="1"/>
</dbReference>
<dbReference type="SMART" id="SM00987">
    <property type="entry name" value="UreE_C"/>
    <property type="match status" value="1"/>
</dbReference>
<dbReference type="HAMAP" id="MF_00148">
    <property type="entry name" value="UDG"/>
    <property type="match status" value="1"/>
</dbReference>
<protein>
    <recommendedName>
        <fullName evidence="5 7">Uracil-DNA glycosylase</fullName>
        <shortName evidence="5">UDG</shortName>
        <ecNumber evidence="5 7">3.2.2.27</ecNumber>
    </recommendedName>
</protein>
<proteinExistence type="inferred from homology"/>
<comment type="caution">
    <text evidence="9">The sequence shown here is derived from an EMBL/GenBank/DDBJ whole genome shotgun (WGS) entry which is preliminary data.</text>
</comment>
<dbReference type="NCBIfam" id="NF003588">
    <property type="entry name" value="PRK05254.1-1"/>
    <property type="match status" value="1"/>
</dbReference>
<keyword evidence="5" id="KW-0496">Mitochondrion</keyword>
<dbReference type="GO" id="GO:0004844">
    <property type="term" value="F:uracil DNA N-glycosylase activity"/>
    <property type="evidence" value="ECO:0007669"/>
    <property type="project" value="UniProtKB-UniRule"/>
</dbReference>
<dbReference type="SUPFAM" id="SSF52141">
    <property type="entry name" value="Uracil-DNA glycosylase-like"/>
    <property type="match status" value="1"/>
</dbReference>
<keyword evidence="3 5" id="KW-0378">Hydrolase</keyword>
<keyword evidence="10" id="KW-1185">Reference proteome</keyword>
<evidence type="ECO:0000313" key="9">
    <source>
        <dbReference type="EMBL" id="KAF2882099.1"/>
    </source>
</evidence>
<dbReference type="Pfam" id="PF03167">
    <property type="entry name" value="UDG"/>
    <property type="match status" value="1"/>
</dbReference>
<sequence length="226" mass="26133">MNLINYTKLKPGWVSFFDKELKQKYFVNLLEAVKGEFEKKIIYPPKNLVFNAFYTTDLSDIKVVILGQDPYHGPNQANGLAFSVNLGINVPPSLNNIFKEIERSLNITTNKRNGDLTRWSNQGVFLLNAVLSVEKGKPRSHQNLNWQLFTDKVITYISQEASNVVFVLWGEFAKRKESLIKNASKHLILKSGHPSPFSENRFFNNRHFILINEYLEKHGKETIDFR</sequence>
<dbReference type="GO" id="GO:0097510">
    <property type="term" value="P:base-excision repair, AP site formation via deaminated base removal"/>
    <property type="evidence" value="ECO:0007669"/>
    <property type="project" value="TreeGrafter"/>
</dbReference>
<feature type="active site" description="Proton acceptor" evidence="5 6">
    <location>
        <position position="69"/>
    </location>
</feature>
<dbReference type="NCBIfam" id="NF003592">
    <property type="entry name" value="PRK05254.1-5"/>
    <property type="match status" value="1"/>
</dbReference>
<evidence type="ECO:0000256" key="6">
    <source>
        <dbReference type="PROSITE-ProRule" id="PRU10072"/>
    </source>
</evidence>
<comment type="subcellular location">
    <subcellularLocation>
        <location evidence="5">Mitochondrion</location>
    </subcellularLocation>
    <subcellularLocation>
        <location evidence="5">Nucleus</location>
    </subcellularLocation>
</comment>
<reference evidence="9" key="1">
    <citation type="submission" date="2019-08" db="EMBL/GenBank/DDBJ databases">
        <title>The genome of the North American firefly Photinus pyralis.</title>
        <authorList>
            <consortium name="Photinus pyralis genome working group"/>
            <person name="Fallon T.R."/>
            <person name="Sander Lower S.E."/>
            <person name="Weng J.-K."/>
        </authorList>
    </citation>
    <scope>NUCLEOTIDE SEQUENCE</scope>
    <source>
        <strain evidence="9">TRF0915ILg1</strain>
        <tissue evidence="9">Whole body</tissue>
    </source>
</reference>
<evidence type="ECO:0000259" key="8">
    <source>
        <dbReference type="SMART" id="SM00986"/>
    </source>
</evidence>
<dbReference type="GO" id="GO:0005739">
    <property type="term" value="C:mitochondrion"/>
    <property type="evidence" value="ECO:0007669"/>
    <property type="project" value="UniProtKB-SubCell"/>
</dbReference>
<dbReference type="Gene3D" id="3.40.470.10">
    <property type="entry name" value="Uracil-DNA glycosylase-like domain"/>
    <property type="match status" value="1"/>
</dbReference>
<dbReference type="AlphaFoldDB" id="A0A8K0C7Q1"/>
<accession>A0A8K0C7Q1</accession>